<dbReference type="AlphaFoldDB" id="A0A1M4YNU6"/>
<keyword evidence="5 6" id="KW-0472">Membrane</keyword>
<gene>
    <name evidence="7" type="ORF">SAMN02745781_01391</name>
</gene>
<accession>A0A1M4YNU6</accession>
<evidence type="ECO:0000256" key="5">
    <source>
        <dbReference type="ARBA" id="ARBA00023136"/>
    </source>
</evidence>
<dbReference type="RefSeq" id="WP_072957246.1">
    <property type="nucleotide sequence ID" value="NZ_FQUH01000005.1"/>
</dbReference>
<feature type="transmembrane region" description="Helical" evidence="6">
    <location>
        <begin position="129"/>
        <end position="151"/>
    </location>
</feature>
<feature type="transmembrane region" description="Helical" evidence="6">
    <location>
        <begin position="190"/>
        <end position="212"/>
    </location>
</feature>
<comment type="subcellular location">
    <subcellularLocation>
        <location evidence="1">Membrane</location>
        <topology evidence="1">Multi-pass membrane protein</topology>
    </subcellularLocation>
</comment>
<dbReference type="GO" id="GO:0005886">
    <property type="term" value="C:plasma membrane"/>
    <property type="evidence" value="ECO:0007669"/>
    <property type="project" value="TreeGrafter"/>
</dbReference>
<feature type="transmembrane region" description="Helical" evidence="6">
    <location>
        <begin position="61"/>
        <end position="83"/>
    </location>
</feature>
<sequence>MKSVIDISWWQLAIFSLTLLIPIAMSFRYRLMISKDIIISVCRMGLQLCLVGVYLEYLFALNSLVVNVCWLFLIIGVGASAILSKAHLPKRRLIIPLMTGMMIGLLPMLAVLCLLMVQPVPFYNTQYMIPLAGMLMGNTMSGNIVALQNLFTAYHERRSEYEAAISLGASPRYASRPFIQNAIQKANAPILASMASIGLVTLPGMMTGQILGGASPLIAAKYQFMIMIAIFVVLNISLALSIEYMLKAVLTKEGKVLVQFKKNSTF</sequence>
<feature type="transmembrane region" description="Helical" evidence="6">
    <location>
        <begin position="95"/>
        <end position="117"/>
    </location>
</feature>
<organism evidence="7 8">
    <name type="scientific">Vibrio gazogenes DSM 21264 = NBRC 103151</name>
    <dbReference type="NCBI Taxonomy" id="1123492"/>
    <lineage>
        <taxon>Bacteria</taxon>
        <taxon>Pseudomonadati</taxon>
        <taxon>Pseudomonadota</taxon>
        <taxon>Gammaproteobacteria</taxon>
        <taxon>Vibrionales</taxon>
        <taxon>Vibrionaceae</taxon>
        <taxon>Vibrio</taxon>
    </lineage>
</organism>
<dbReference type="Proteomes" id="UP000184159">
    <property type="component" value="Unassembled WGS sequence"/>
</dbReference>
<feature type="transmembrane region" description="Helical" evidence="6">
    <location>
        <begin position="224"/>
        <end position="246"/>
    </location>
</feature>
<evidence type="ECO:0000256" key="2">
    <source>
        <dbReference type="ARBA" id="ARBA00005268"/>
    </source>
</evidence>
<proteinExistence type="inferred from homology"/>
<evidence type="ECO:0000313" key="7">
    <source>
        <dbReference type="EMBL" id="SHF07489.1"/>
    </source>
</evidence>
<keyword evidence="8" id="KW-1185">Reference proteome</keyword>
<evidence type="ECO:0000313" key="8">
    <source>
        <dbReference type="Proteomes" id="UP000184159"/>
    </source>
</evidence>
<evidence type="ECO:0000256" key="3">
    <source>
        <dbReference type="ARBA" id="ARBA00022692"/>
    </source>
</evidence>
<keyword evidence="3 6" id="KW-0812">Transmembrane</keyword>
<dbReference type="PANTHER" id="PTHR30028">
    <property type="entry name" value="UPF0014 INNER MEMBRANE PROTEIN YBBM-RELATED"/>
    <property type="match status" value="1"/>
</dbReference>
<dbReference type="InterPro" id="IPR005226">
    <property type="entry name" value="UPF0014_fam"/>
</dbReference>
<reference evidence="8" key="1">
    <citation type="submission" date="2016-11" db="EMBL/GenBank/DDBJ databases">
        <authorList>
            <person name="Varghese N."/>
            <person name="Submissions S."/>
        </authorList>
    </citation>
    <scope>NUCLEOTIDE SEQUENCE [LARGE SCALE GENOMIC DNA]</scope>
    <source>
        <strain evidence="8">DSM 21264</strain>
    </source>
</reference>
<evidence type="ECO:0000256" key="1">
    <source>
        <dbReference type="ARBA" id="ARBA00004141"/>
    </source>
</evidence>
<feature type="transmembrane region" description="Helical" evidence="6">
    <location>
        <begin position="7"/>
        <end position="25"/>
    </location>
</feature>
<protein>
    <submittedName>
        <fullName evidence="7">Putative ABC transport system permease protein</fullName>
    </submittedName>
</protein>
<evidence type="ECO:0000256" key="6">
    <source>
        <dbReference type="SAM" id="Phobius"/>
    </source>
</evidence>
<comment type="similarity">
    <text evidence="2">Belongs to the UPF0014 family.</text>
</comment>
<keyword evidence="4 6" id="KW-1133">Transmembrane helix</keyword>
<name>A0A1M4YNU6_VIBGA</name>
<dbReference type="PANTHER" id="PTHR30028:SF0">
    <property type="entry name" value="PROTEIN ALUMINUM SENSITIVE 3"/>
    <property type="match status" value="1"/>
</dbReference>
<dbReference type="Pfam" id="PF03649">
    <property type="entry name" value="UPF0014"/>
    <property type="match status" value="1"/>
</dbReference>
<evidence type="ECO:0000256" key="4">
    <source>
        <dbReference type="ARBA" id="ARBA00022989"/>
    </source>
</evidence>
<dbReference type="EMBL" id="FQUH01000005">
    <property type="protein sequence ID" value="SHF07489.1"/>
    <property type="molecule type" value="Genomic_DNA"/>
</dbReference>